<feature type="domain" description="Amidohydrolase-related" evidence="9">
    <location>
        <begin position="45"/>
        <end position="371"/>
    </location>
</feature>
<dbReference type="PANTHER" id="PTHR11113">
    <property type="entry name" value="N-ACETYLGLUCOSAMINE-6-PHOSPHATE DEACETYLASE"/>
    <property type="match status" value="1"/>
</dbReference>
<keyword evidence="4 5" id="KW-0119">Carbohydrate metabolism</keyword>
<dbReference type="InterPro" id="IPR011059">
    <property type="entry name" value="Metal-dep_hydrolase_composite"/>
</dbReference>
<dbReference type="Gene3D" id="2.30.40.10">
    <property type="entry name" value="Urease, subunit C, domain 1"/>
    <property type="match status" value="1"/>
</dbReference>
<feature type="binding site" evidence="8">
    <location>
        <position position="207"/>
    </location>
    <ligand>
        <name>Zn(2+)</name>
        <dbReference type="ChEBI" id="CHEBI:29105"/>
    </ligand>
</feature>
<keyword evidence="2 8" id="KW-0479">Metal-binding</keyword>
<dbReference type="InterPro" id="IPR003764">
    <property type="entry name" value="GlcNAc_6-P_deAcase"/>
</dbReference>
<name>A0A7W5A133_9ACTN</name>
<dbReference type="GO" id="GO:0008448">
    <property type="term" value="F:N-acetylglucosamine-6-phosphate deacetylase activity"/>
    <property type="evidence" value="ECO:0007669"/>
    <property type="project" value="UniProtKB-EC"/>
</dbReference>
<evidence type="ECO:0000256" key="1">
    <source>
        <dbReference type="ARBA" id="ARBA00010716"/>
    </source>
</evidence>
<dbReference type="InterPro" id="IPR006680">
    <property type="entry name" value="Amidohydro-rel"/>
</dbReference>
<dbReference type="InterPro" id="IPR032466">
    <property type="entry name" value="Metal_Hydrolase"/>
</dbReference>
<keyword evidence="3 5" id="KW-0378">Hydrolase</keyword>
<evidence type="ECO:0000256" key="3">
    <source>
        <dbReference type="ARBA" id="ARBA00022801"/>
    </source>
</evidence>
<dbReference type="Proteomes" id="UP000577707">
    <property type="component" value="Unassembled WGS sequence"/>
</dbReference>
<evidence type="ECO:0000313" key="10">
    <source>
        <dbReference type="EMBL" id="MBB3087585.1"/>
    </source>
</evidence>
<dbReference type="SUPFAM" id="SSF51556">
    <property type="entry name" value="Metallo-dependent hydrolases"/>
    <property type="match status" value="1"/>
</dbReference>
<comment type="cofactor">
    <cofactor evidence="8">
        <name>a divalent metal cation</name>
        <dbReference type="ChEBI" id="CHEBI:60240"/>
    </cofactor>
    <text evidence="8">Binds 1 divalent metal cation per subunit.</text>
</comment>
<keyword evidence="11" id="KW-1185">Reference proteome</keyword>
<evidence type="ECO:0000256" key="6">
    <source>
        <dbReference type="PIRSR" id="PIRSR038994-1"/>
    </source>
</evidence>
<comment type="caution">
    <text evidence="10">The sequence shown here is derived from an EMBL/GenBank/DDBJ whole genome shotgun (WGS) entry which is preliminary data.</text>
</comment>
<protein>
    <submittedName>
        <fullName evidence="10">N-acetylglucosamine-6-phosphate deacetylase</fullName>
        <ecNumber evidence="10">3.5.1.25</ecNumber>
    </submittedName>
</protein>
<dbReference type="AlphaFoldDB" id="A0A7W5A133"/>
<feature type="binding site" evidence="7">
    <location>
        <begin position="210"/>
        <end position="211"/>
    </location>
    <ligand>
        <name>substrate</name>
    </ligand>
</feature>
<feature type="binding site" evidence="8">
    <location>
        <position position="186"/>
    </location>
    <ligand>
        <name>Zn(2+)</name>
        <dbReference type="ChEBI" id="CHEBI:29105"/>
    </ligand>
</feature>
<reference evidence="10 11" key="1">
    <citation type="submission" date="2020-08" db="EMBL/GenBank/DDBJ databases">
        <title>Genomic Encyclopedia of Type Strains, Phase III (KMG-III): the genomes of soil and plant-associated and newly described type strains.</title>
        <authorList>
            <person name="Whitman W."/>
        </authorList>
    </citation>
    <scope>NUCLEOTIDE SEQUENCE [LARGE SCALE GENOMIC DNA]</scope>
    <source>
        <strain evidence="10 11">CECT 3302</strain>
    </source>
</reference>
<dbReference type="PANTHER" id="PTHR11113:SF14">
    <property type="entry name" value="N-ACETYLGLUCOSAMINE-6-PHOSPHATE DEACETYLASE"/>
    <property type="match status" value="1"/>
</dbReference>
<comment type="similarity">
    <text evidence="1 5">Belongs to the metallo-dependent hydrolases superfamily. NagA family.</text>
</comment>
<dbReference type="Gene3D" id="3.20.20.140">
    <property type="entry name" value="Metal-dependent hydrolases"/>
    <property type="match status" value="1"/>
</dbReference>
<organism evidence="10 11">
    <name type="scientific">Nocardioides albus</name>
    <dbReference type="NCBI Taxonomy" id="1841"/>
    <lineage>
        <taxon>Bacteria</taxon>
        <taxon>Bacillati</taxon>
        <taxon>Actinomycetota</taxon>
        <taxon>Actinomycetes</taxon>
        <taxon>Propionibacteriales</taxon>
        <taxon>Nocardioidaceae</taxon>
        <taxon>Nocardioides</taxon>
    </lineage>
</organism>
<dbReference type="Pfam" id="PF01979">
    <property type="entry name" value="Amidohydro_1"/>
    <property type="match status" value="1"/>
</dbReference>
<evidence type="ECO:0000259" key="9">
    <source>
        <dbReference type="Pfam" id="PF01979"/>
    </source>
</evidence>
<dbReference type="EMBL" id="JACHXG010000001">
    <property type="protein sequence ID" value="MBB3087585.1"/>
    <property type="molecule type" value="Genomic_DNA"/>
</dbReference>
<evidence type="ECO:0000256" key="7">
    <source>
        <dbReference type="PIRSR" id="PIRSR038994-2"/>
    </source>
</evidence>
<evidence type="ECO:0000256" key="8">
    <source>
        <dbReference type="PIRSR" id="PIRSR038994-3"/>
    </source>
</evidence>
<gene>
    <name evidence="10" type="ORF">FHS12_000508</name>
</gene>
<dbReference type="RefSeq" id="WP_183541914.1">
    <property type="nucleotide sequence ID" value="NZ_BMQT01000001.1"/>
</dbReference>
<feature type="binding site" evidence="7">
    <location>
        <position position="245"/>
    </location>
    <ligand>
        <name>substrate</name>
    </ligand>
</feature>
<dbReference type="PIRSF" id="PIRSF038994">
    <property type="entry name" value="NagA"/>
    <property type="match status" value="1"/>
</dbReference>
<evidence type="ECO:0000313" key="11">
    <source>
        <dbReference type="Proteomes" id="UP000577707"/>
    </source>
</evidence>
<dbReference type="GO" id="GO:0046872">
    <property type="term" value="F:metal ion binding"/>
    <property type="evidence" value="ECO:0007669"/>
    <property type="project" value="UniProtKB-KW"/>
</dbReference>
<feature type="binding site" evidence="7">
    <location>
        <position position="218"/>
    </location>
    <ligand>
        <name>substrate</name>
    </ligand>
</feature>
<accession>A0A7W5A133</accession>
<dbReference type="EC" id="3.5.1.25" evidence="10"/>
<sequence length="378" mass="37792">MDLEHVVRGQAPRPGGFDDVVVTVAAGVVTDVRGPVAGDPESSGILLPGLVDIHNHGGGGASFHSTSSDEIAVAAGVHHAAGTTTLLASTVTDAPSRLLSVVSALASAAESGLIAGIHMEGPFLAHSCRGAHDPELLMAPDAGLARELIAAARGHLRVMTLAVELPGADEVAAILTEAGVVVALGHTAATAAQARAFLSGPGSLVTHLFNGMPPAHHRDPGPVLGSLGAAGVGDACVELIADGVHLADETVRAVMSMVPGSVVLVTDAMAAAGMADGDYQLGPLSVEVRSGVARVADGTGNGSIAGGTSRLLDQVRRHAATGIDLAMLMKTASLRPASVVGIDAGRLEPGARADLVLTDESLQPARVMRGGAWLTTLS</sequence>
<evidence type="ECO:0000256" key="4">
    <source>
        <dbReference type="ARBA" id="ARBA00023277"/>
    </source>
</evidence>
<feature type="active site" description="Proton donor/acceptor" evidence="6">
    <location>
        <position position="267"/>
    </location>
</feature>
<evidence type="ECO:0000256" key="2">
    <source>
        <dbReference type="ARBA" id="ARBA00022723"/>
    </source>
</evidence>
<feature type="binding site" evidence="8">
    <location>
        <position position="120"/>
    </location>
    <ligand>
        <name>Zn(2+)</name>
        <dbReference type="ChEBI" id="CHEBI:29105"/>
    </ligand>
</feature>
<proteinExistence type="inferred from homology"/>
<feature type="binding site" evidence="7">
    <location>
        <begin position="304"/>
        <end position="306"/>
    </location>
    <ligand>
        <name>substrate</name>
    </ligand>
</feature>
<feature type="binding site" evidence="7">
    <location>
        <position position="131"/>
    </location>
    <ligand>
        <name>substrate</name>
    </ligand>
</feature>
<dbReference type="GO" id="GO:0006046">
    <property type="term" value="P:N-acetylglucosamine catabolic process"/>
    <property type="evidence" value="ECO:0007669"/>
    <property type="project" value="TreeGrafter"/>
</dbReference>
<evidence type="ECO:0000256" key="5">
    <source>
        <dbReference type="PIRNR" id="PIRNR038994"/>
    </source>
</evidence>